<evidence type="ECO:0000313" key="4">
    <source>
        <dbReference type="EMBL" id="MBD2705883.1"/>
    </source>
</evidence>
<comment type="caution">
    <text evidence="4">The sequence shown here is derived from an EMBL/GenBank/DDBJ whole genome shotgun (WGS) entry which is preliminary data.</text>
</comment>
<protein>
    <submittedName>
        <fullName evidence="4">VCBS repeat-containing protein</fullName>
    </submittedName>
</protein>
<dbReference type="SMART" id="SM00736">
    <property type="entry name" value="CADG"/>
    <property type="match status" value="2"/>
</dbReference>
<dbReference type="InterPro" id="IPR028994">
    <property type="entry name" value="Integrin_alpha_N"/>
</dbReference>
<feature type="chain" id="PRO_5037817072" evidence="2">
    <location>
        <begin position="26"/>
        <end position="1723"/>
    </location>
</feature>
<dbReference type="RefSeq" id="WP_190893723.1">
    <property type="nucleotide sequence ID" value="NZ_JACWZY010000080.1"/>
</dbReference>
<dbReference type="Pfam" id="PF13517">
    <property type="entry name" value="FG-GAP_3"/>
    <property type="match status" value="3"/>
</dbReference>
<dbReference type="Proteomes" id="UP000598820">
    <property type="component" value="Unassembled WGS sequence"/>
</dbReference>
<feature type="domain" description="Dystroglycan-type cadherin-like" evidence="3">
    <location>
        <begin position="1378"/>
        <end position="1472"/>
    </location>
</feature>
<dbReference type="SUPFAM" id="SSF69318">
    <property type="entry name" value="Integrin alpha N-terminal domain"/>
    <property type="match status" value="1"/>
</dbReference>
<name>A0A927AWS8_9BACT</name>
<dbReference type="SUPFAM" id="SSF50974">
    <property type="entry name" value="Nitrous oxide reductase, N-terminal domain"/>
    <property type="match status" value="1"/>
</dbReference>
<organism evidence="4 5">
    <name type="scientific">Spirosoma profusum</name>
    <dbReference type="NCBI Taxonomy" id="2771354"/>
    <lineage>
        <taxon>Bacteria</taxon>
        <taxon>Pseudomonadati</taxon>
        <taxon>Bacteroidota</taxon>
        <taxon>Cytophagia</taxon>
        <taxon>Cytophagales</taxon>
        <taxon>Cytophagaceae</taxon>
        <taxon>Spirosoma</taxon>
    </lineage>
</organism>
<feature type="signal peptide" evidence="2">
    <location>
        <begin position="1"/>
        <end position="25"/>
    </location>
</feature>
<gene>
    <name evidence="4" type="ORF">IC229_35120</name>
</gene>
<reference evidence="4" key="1">
    <citation type="submission" date="2020-09" db="EMBL/GenBank/DDBJ databases">
        <authorList>
            <person name="Kim M.K."/>
        </authorList>
    </citation>
    <scope>NUCLEOTIDE SEQUENCE</scope>
    <source>
        <strain evidence="4">BT702</strain>
    </source>
</reference>
<evidence type="ECO:0000313" key="5">
    <source>
        <dbReference type="Proteomes" id="UP000598820"/>
    </source>
</evidence>
<dbReference type="SUPFAM" id="SSF51004">
    <property type="entry name" value="C-terminal (heme d1) domain of cytochrome cd1-nitrite reductase"/>
    <property type="match status" value="1"/>
</dbReference>
<dbReference type="Gene3D" id="2.30.30.100">
    <property type="match status" value="6"/>
</dbReference>
<dbReference type="Pfam" id="PF10282">
    <property type="entry name" value="Lactonase"/>
    <property type="match status" value="1"/>
</dbReference>
<keyword evidence="1 2" id="KW-0732">Signal</keyword>
<evidence type="ECO:0000256" key="2">
    <source>
        <dbReference type="SAM" id="SignalP"/>
    </source>
</evidence>
<dbReference type="InterPro" id="IPR015919">
    <property type="entry name" value="Cadherin-like_sf"/>
</dbReference>
<dbReference type="Pfam" id="PF05345">
    <property type="entry name" value="He_PIG"/>
    <property type="match status" value="2"/>
</dbReference>
<dbReference type="GO" id="GO:0016020">
    <property type="term" value="C:membrane"/>
    <property type="evidence" value="ECO:0007669"/>
    <property type="project" value="InterPro"/>
</dbReference>
<dbReference type="InterPro" id="IPR011964">
    <property type="entry name" value="YVTN_b-propeller_repeat"/>
</dbReference>
<dbReference type="GO" id="GO:0005509">
    <property type="term" value="F:calcium ion binding"/>
    <property type="evidence" value="ECO:0007669"/>
    <property type="project" value="InterPro"/>
</dbReference>
<accession>A0A927AWS8</accession>
<dbReference type="EMBL" id="JACWZY010000080">
    <property type="protein sequence ID" value="MBD2705883.1"/>
    <property type="molecule type" value="Genomic_DNA"/>
</dbReference>
<sequence>MKTNLLVRFLFVVGLWVLNQANSWAQCFQDMSGSPFALDSGPLSLTIGDFNGDGKHDLVTANGNNYVSVLLNNGMGGFGAVTKFTTGNSPSAVAVGDFNNDGKQDLVTANWDDDFTVSLLLGNGTGGFGAKTDFPVGDYPHSVATGDFNADGKLDLVTANGVGNVSVLLGNGAGSFGATVNFSAGSEPYSVAVGDLNGDGKLDLVVANLTGRNVSVLLGDGAGRFSGPTNFPAGNGPAGVGIGDFNGDSKLDLAIANEGSDDVSVLLGNGAGSFGSPTNFPAGIGPYSIVVADFNGDGELDLATGNSFGHNVSVLLGNGAGEFGGPSNFPTQLTPYNVAVGDFNSDGKLDLAAANLLDHSISVLINCPFTLSAAASPNPVCAGTTVALSVTAAGGTAPYSYTWAAPPGITLSATSTSAVSASVGAALSGLQTFTVTSTFIGGTRIATTLLSVTVNAPPSLSINPSTGTPAGTTLTCANPGVSLSAVGSGMYHWNTQATTQAISVTSASTYSVTLTGTNGCTAVASILVSQEPAPSVNVVNSQTVCAGSTVAPITFSGTANTYTWTNSNPAIGLAASGTGTISSFTATNSGPTTQTALITVTPQSVATSLYLAASNTTSGQPGSVQVYDPVSNAILSTIPVGINPQNAAVSPDGSRVYVTNNDSRTVSVINPANNAVLATINTGTFSPVGIAVSPDGSKVYLTDGNSRVDVINAATNTLSTTLTGFNGALGVAISPDGSRVYIANNNTNRVSVLDATTNTISTTIGVGTNPRALVVSPDGSRVYVANFGSNRVSVIDATTNTISATIAAGGGPQGIAISPDGSRLYVANYTVGNVRVINTATNTILTTVSVDANPVGIQVSPDGRKIYVVNTGSQTVSIIDAATLSVATSATFPSGFNLAVNNGSFIRQVSCSGTPVSFKITVTPAGTATLVASNTMLTCANPTATLTATPAAPGTTYQFSGPGIVTTSPTSNTALVNEGGIYSVTVNTTSGCSSTRSLTLSESKTTPTVSITPASATLTCSSPSVSLSAIGSGNFRWITGATTPTISVTSAGPYSVTLTGTNGCTNTASISVSANQAPPSVSINSSIGTPTGTTLTCANPVASLSAIGTGTYRWSTGDTTPTISVSIADTYSVTLTSTNGCSRTASASVSADQTQPSLTLSPLSATLTCTTPAVSLSAIGNGTLRWNTGATTSVISATSADTYSVTLTGANGCSRTASSNVSVDQTPPSVSINPSIGTPTGATLTCANPGVSLSAVGSGMYHWNTQATTQAISVTSASTCSVTLTGTNGCTSVASILVSEDQTPPSVSIQPASATLSCTTPTVGLSAVGSGTYRWSTGVTTSSISVSVADTYSLTLTGANGCTATASASVIYQNCAPTVTNAVPPQSATIGDAFSYTIPANTFADAETPNSLTLAVSGLPAGLSFVSPNTITGTPSTTVGSPFNVTVVATDPGGLSASTSFSLTVHPRSFAITGVTMLDCNHISYYERRINFTVSFEATNSQPISLSVVNEISTITINEPYQLNLFTDNPVIVFKARQQGTPGEASFAYNWLAFCVNGNPRVKNAIPPQSATVGQAFSYTIPANTFTDAETPNSLSLSVVGLPSGLSFVAPRTITGSVSATANSFYSVTVTATDASGGSISTVLPLSVVNPTGCANMYSVKDGDWSDASMWSCGRVPLLTDIVTLNHAVSLPASYQAQAMRVIYSPGSRLVLGNTSRLRLGGN</sequence>
<dbReference type="SUPFAM" id="SSF49313">
    <property type="entry name" value="Cadherin-like"/>
    <property type="match status" value="2"/>
</dbReference>
<dbReference type="CDD" id="cd05819">
    <property type="entry name" value="NHL"/>
    <property type="match status" value="1"/>
</dbReference>
<dbReference type="InterPro" id="IPR013517">
    <property type="entry name" value="FG-GAP"/>
</dbReference>
<dbReference type="PANTHER" id="PTHR46580">
    <property type="entry name" value="SENSOR KINASE-RELATED"/>
    <property type="match status" value="1"/>
</dbReference>
<evidence type="ECO:0000256" key="1">
    <source>
        <dbReference type="ARBA" id="ARBA00022729"/>
    </source>
</evidence>
<dbReference type="InterPro" id="IPR019405">
    <property type="entry name" value="Lactonase_7-beta_prop"/>
</dbReference>
<dbReference type="InterPro" id="IPR006644">
    <property type="entry name" value="Cadg"/>
</dbReference>
<dbReference type="InterPro" id="IPR013783">
    <property type="entry name" value="Ig-like_fold"/>
</dbReference>
<dbReference type="InterPro" id="IPR011045">
    <property type="entry name" value="N2O_reductase_N"/>
</dbReference>
<dbReference type="InterPro" id="IPR011048">
    <property type="entry name" value="Haem_d1_sf"/>
</dbReference>
<proteinExistence type="predicted"/>
<dbReference type="InterPro" id="IPR015943">
    <property type="entry name" value="WD40/YVTN_repeat-like_dom_sf"/>
</dbReference>
<dbReference type="Gene3D" id="2.60.40.10">
    <property type="entry name" value="Immunoglobulins"/>
    <property type="match status" value="2"/>
</dbReference>
<keyword evidence="5" id="KW-1185">Reference proteome</keyword>
<evidence type="ECO:0000259" key="3">
    <source>
        <dbReference type="SMART" id="SM00736"/>
    </source>
</evidence>
<feature type="domain" description="Dystroglycan-type cadherin-like" evidence="3">
    <location>
        <begin position="1561"/>
        <end position="1655"/>
    </location>
</feature>
<dbReference type="NCBIfam" id="TIGR02276">
    <property type="entry name" value="beta_rpt_yvtn"/>
    <property type="match status" value="5"/>
</dbReference>
<dbReference type="PANTHER" id="PTHR46580:SF2">
    <property type="entry name" value="MAM DOMAIN-CONTAINING PROTEIN"/>
    <property type="match status" value="1"/>
</dbReference>
<dbReference type="Gene3D" id="2.130.10.10">
    <property type="entry name" value="YVTN repeat-like/Quinoprotein amine dehydrogenase"/>
    <property type="match status" value="2"/>
</dbReference>